<dbReference type="AlphaFoldDB" id="D5G602"/>
<protein>
    <submittedName>
        <fullName evidence="2">(Perigord truffle) hypothetical protein</fullName>
    </submittedName>
</protein>
<dbReference type="KEGG" id="tml:GSTUM_00001702001"/>
<dbReference type="Proteomes" id="UP000006911">
    <property type="component" value="Unassembled WGS sequence"/>
</dbReference>
<feature type="signal peptide" evidence="1">
    <location>
        <begin position="1"/>
        <end position="22"/>
    </location>
</feature>
<organism evidence="2 3">
    <name type="scientific">Tuber melanosporum (strain Mel28)</name>
    <name type="common">Perigord black truffle</name>
    <dbReference type="NCBI Taxonomy" id="656061"/>
    <lineage>
        <taxon>Eukaryota</taxon>
        <taxon>Fungi</taxon>
        <taxon>Dikarya</taxon>
        <taxon>Ascomycota</taxon>
        <taxon>Pezizomycotina</taxon>
        <taxon>Pezizomycetes</taxon>
        <taxon>Pezizales</taxon>
        <taxon>Tuberaceae</taxon>
        <taxon>Tuber</taxon>
    </lineage>
</organism>
<evidence type="ECO:0000313" key="3">
    <source>
        <dbReference type="Proteomes" id="UP000006911"/>
    </source>
</evidence>
<dbReference type="EMBL" id="FN430005">
    <property type="protein sequence ID" value="CAZ79945.1"/>
    <property type="molecule type" value="Genomic_DNA"/>
</dbReference>
<keyword evidence="1" id="KW-0732">Signal</keyword>
<dbReference type="InParanoid" id="D5G602"/>
<sequence length="102" mass="10835">MGYRSSVPLLLFLFHGTSSSYGARAGSSPAARSLGRRIGCGAAAYPTPHSCRRASPLRAAKIDERHCRRSCRGPGRHLCSPSLLSFPPSFACASIGWGDSLE</sequence>
<reference evidence="2 3" key="1">
    <citation type="journal article" date="2010" name="Nature">
        <title>Perigord black truffle genome uncovers evolutionary origins and mechanisms of symbiosis.</title>
        <authorList>
            <person name="Martin F."/>
            <person name="Kohler A."/>
            <person name="Murat C."/>
            <person name="Balestrini R."/>
            <person name="Coutinho P.M."/>
            <person name="Jaillon O."/>
            <person name="Montanini B."/>
            <person name="Morin E."/>
            <person name="Noel B."/>
            <person name="Percudani R."/>
            <person name="Porcel B."/>
            <person name="Rubini A."/>
            <person name="Amicucci A."/>
            <person name="Amselem J."/>
            <person name="Anthouard V."/>
            <person name="Arcioni S."/>
            <person name="Artiguenave F."/>
            <person name="Aury J.M."/>
            <person name="Ballario P."/>
            <person name="Bolchi A."/>
            <person name="Brenna A."/>
            <person name="Brun A."/>
            <person name="Buee M."/>
            <person name="Cantarel B."/>
            <person name="Chevalier G."/>
            <person name="Couloux A."/>
            <person name="Da Silva C."/>
            <person name="Denoeud F."/>
            <person name="Duplessis S."/>
            <person name="Ghignone S."/>
            <person name="Hilselberger B."/>
            <person name="Iotti M."/>
            <person name="Marcais B."/>
            <person name="Mello A."/>
            <person name="Miranda M."/>
            <person name="Pacioni G."/>
            <person name="Quesneville H."/>
            <person name="Riccioni C."/>
            <person name="Ruotolo R."/>
            <person name="Splivallo R."/>
            <person name="Stocchi V."/>
            <person name="Tisserant E."/>
            <person name="Viscomi A.R."/>
            <person name="Zambonelli A."/>
            <person name="Zampieri E."/>
            <person name="Henrissat B."/>
            <person name="Lebrun M.H."/>
            <person name="Paolocci F."/>
            <person name="Bonfante P."/>
            <person name="Ottonello S."/>
            <person name="Wincker P."/>
        </authorList>
    </citation>
    <scope>NUCLEOTIDE SEQUENCE [LARGE SCALE GENOMIC DNA]</scope>
    <source>
        <strain evidence="2 3">Mel28</strain>
    </source>
</reference>
<evidence type="ECO:0000313" key="2">
    <source>
        <dbReference type="EMBL" id="CAZ79945.1"/>
    </source>
</evidence>
<dbReference type="HOGENOM" id="CLU_2279488_0_0_1"/>
<keyword evidence="3" id="KW-1185">Reference proteome</keyword>
<name>D5G602_TUBMM</name>
<gene>
    <name evidence="2" type="ORF">GSTUM_00001702001</name>
</gene>
<proteinExistence type="predicted"/>
<evidence type="ECO:0000256" key="1">
    <source>
        <dbReference type="SAM" id="SignalP"/>
    </source>
</evidence>
<accession>D5G602</accession>
<feature type="chain" id="PRO_5003072538" evidence="1">
    <location>
        <begin position="23"/>
        <end position="102"/>
    </location>
</feature>